<keyword evidence="4" id="KW-1185">Reference proteome</keyword>
<name>A0A4Y7TFA4_COPMI</name>
<dbReference type="InterPro" id="IPR027417">
    <property type="entry name" value="P-loop_NTPase"/>
</dbReference>
<dbReference type="AlphaFoldDB" id="A0A4Y7TFA4"/>
<protein>
    <recommendedName>
        <fullName evidence="2">Nephrocystin 3-like N-terminal domain-containing protein</fullName>
    </recommendedName>
</protein>
<dbReference type="OrthoDB" id="4760524at2759"/>
<proteinExistence type="predicted"/>
<sequence>MAEQPPTTTLGVLSGAHHFRIVGHLEQAPLATPNENSEPSFRPICWLYGSFGCGKSAIAQKIAEGYSRRGQLAASFLFFRNAGSRSGMGSFATTLAHQISLNLPEARMMIEHTIAEDPGMAEPTRSLESQLQNLVFGPLLACLTGSDARSDDPYLVVVDGLDKCMDKDGMAAFIDFSIQFFREYRIPLRLLVTSRVEEHIRGRVNDGLEVAHLVDLSSWTSRADIERFMRLFFASAQRQDRALQALGELWPGQPDLDRLVEYRDGSFIFGSTVATFIIKGPGETDARTPPQRLALALEINRGIDGVYAEILSRASHVPHFLAVLSTVACAQTSLSISTTSALLDLSTYDILRVLVLLQATIQVPGRDDIPVTVFRTSLPDSYWTKVGRETSTRLHLTILT</sequence>
<dbReference type="SUPFAM" id="SSF52540">
    <property type="entry name" value="P-loop containing nucleoside triphosphate hydrolases"/>
    <property type="match status" value="1"/>
</dbReference>
<dbReference type="Pfam" id="PF24883">
    <property type="entry name" value="NPHP3_N"/>
    <property type="match status" value="1"/>
</dbReference>
<dbReference type="Gene3D" id="3.40.50.300">
    <property type="entry name" value="P-loop containing nucleotide triphosphate hydrolases"/>
    <property type="match status" value="1"/>
</dbReference>
<accession>A0A4Y7TFA4</accession>
<dbReference type="InterPro" id="IPR056884">
    <property type="entry name" value="NPHP3-like_N"/>
</dbReference>
<comment type="caution">
    <text evidence="3">The sequence shown here is derived from an EMBL/GenBank/DDBJ whole genome shotgun (WGS) entry which is preliminary data.</text>
</comment>
<dbReference type="STRING" id="71717.A0A4Y7TFA4"/>
<dbReference type="PANTHER" id="PTHR10039">
    <property type="entry name" value="AMELOGENIN"/>
    <property type="match status" value="1"/>
</dbReference>
<organism evidence="3 4">
    <name type="scientific">Coprinellus micaceus</name>
    <name type="common">Glistening ink-cap mushroom</name>
    <name type="synonym">Coprinus micaceus</name>
    <dbReference type="NCBI Taxonomy" id="71717"/>
    <lineage>
        <taxon>Eukaryota</taxon>
        <taxon>Fungi</taxon>
        <taxon>Dikarya</taxon>
        <taxon>Basidiomycota</taxon>
        <taxon>Agaricomycotina</taxon>
        <taxon>Agaricomycetes</taxon>
        <taxon>Agaricomycetidae</taxon>
        <taxon>Agaricales</taxon>
        <taxon>Agaricineae</taxon>
        <taxon>Psathyrellaceae</taxon>
        <taxon>Coprinellus</taxon>
    </lineage>
</organism>
<evidence type="ECO:0000313" key="3">
    <source>
        <dbReference type="EMBL" id="TEB32855.1"/>
    </source>
</evidence>
<dbReference type="EMBL" id="QPFP01000014">
    <property type="protein sequence ID" value="TEB32855.1"/>
    <property type="molecule type" value="Genomic_DNA"/>
</dbReference>
<evidence type="ECO:0000256" key="1">
    <source>
        <dbReference type="ARBA" id="ARBA00022737"/>
    </source>
</evidence>
<keyword evidence="1" id="KW-0677">Repeat</keyword>
<evidence type="ECO:0000259" key="2">
    <source>
        <dbReference type="Pfam" id="PF24883"/>
    </source>
</evidence>
<dbReference type="PANTHER" id="PTHR10039:SF14">
    <property type="entry name" value="NACHT DOMAIN-CONTAINING PROTEIN"/>
    <property type="match status" value="1"/>
</dbReference>
<evidence type="ECO:0000313" key="4">
    <source>
        <dbReference type="Proteomes" id="UP000298030"/>
    </source>
</evidence>
<gene>
    <name evidence="3" type="ORF">FA13DRAFT_1813192</name>
</gene>
<dbReference type="Proteomes" id="UP000298030">
    <property type="component" value="Unassembled WGS sequence"/>
</dbReference>
<reference evidence="3 4" key="1">
    <citation type="journal article" date="2019" name="Nat. Ecol. Evol.">
        <title>Megaphylogeny resolves global patterns of mushroom evolution.</title>
        <authorList>
            <person name="Varga T."/>
            <person name="Krizsan K."/>
            <person name="Foldi C."/>
            <person name="Dima B."/>
            <person name="Sanchez-Garcia M."/>
            <person name="Sanchez-Ramirez S."/>
            <person name="Szollosi G.J."/>
            <person name="Szarkandi J.G."/>
            <person name="Papp V."/>
            <person name="Albert L."/>
            <person name="Andreopoulos W."/>
            <person name="Angelini C."/>
            <person name="Antonin V."/>
            <person name="Barry K.W."/>
            <person name="Bougher N.L."/>
            <person name="Buchanan P."/>
            <person name="Buyck B."/>
            <person name="Bense V."/>
            <person name="Catcheside P."/>
            <person name="Chovatia M."/>
            <person name="Cooper J."/>
            <person name="Damon W."/>
            <person name="Desjardin D."/>
            <person name="Finy P."/>
            <person name="Geml J."/>
            <person name="Haridas S."/>
            <person name="Hughes K."/>
            <person name="Justo A."/>
            <person name="Karasinski D."/>
            <person name="Kautmanova I."/>
            <person name="Kiss B."/>
            <person name="Kocsube S."/>
            <person name="Kotiranta H."/>
            <person name="LaButti K.M."/>
            <person name="Lechner B.E."/>
            <person name="Liimatainen K."/>
            <person name="Lipzen A."/>
            <person name="Lukacs Z."/>
            <person name="Mihaltcheva S."/>
            <person name="Morgado L.N."/>
            <person name="Niskanen T."/>
            <person name="Noordeloos M.E."/>
            <person name="Ohm R.A."/>
            <person name="Ortiz-Santana B."/>
            <person name="Ovrebo C."/>
            <person name="Racz N."/>
            <person name="Riley R."/>
            <person name="Savchenko A."/>
            <person name="Shiryaev A."/>
            <person name="Soop K."/>
            <person name="Spirin V."/>
            <person name="Szebenyi C."/>
            <person name="Tomsovsky M."/>
            <person name="Tulloss R.E."/>
            <person name="Uehling J."/>
            <person name="Grigoriev I.V."/>
            <person name="Vagvolgyi C."/>
            <person name="Papp T."/>
            <person name="Martin F.M."/>
            <person name="Miettinen O."/>
            <person name="Hibbett D.S."/>
            <person name="Nagy L.G."/>
        </authorList>
    </citation>
    <scope>NUCLEOTIDE SEQUENCE [LARGE SCALE GENOMIC DNA]</scope>
    <source>
        <strain evidence="3 4">FP101781</strain>
    </source>
</reference>
<feature type="domain" description="Nephrocystin 3-like N-terminal" evidence="2">
    <location>
        <begin position="39"/>
        <end position="195"/>
    </location>
</feature>